<organism evidence="2 3">
    <name type="scientific">Coffea arabica</name>
    <name type="common">Arabian coffee</name>
    <dbReference type="NCBI Taxonomy" id="13443"/>
    <lineage>
        <taxon>Eukaryota</taxon>
        <taxon>Viridiplantae</taxon>
        <taxon>Streptophyta</taxon>
        <taxon>Embryophyta</taxon>
        <taxon>Tracheophyta</taxon>
        <taxon>Spermatophyta</taxon>
        <taxon>Magnoliopsida</taxon>
        <taxon>eudicotyledons</taxon>
        <taxon>Gunneridae</taxon>
        <taxon>Pentapetalae</taxon>
        <taxon>asterids</taxon>
        <taxon>lamiids</taxon>
        <taxon>Gentianales</taxon>
        <taxon>Rubiaceae</taxon>
        <taxon>Ixoroideae</taxon>
        <taxon>Gardenieae complex</taxon>
        <taxon>Bertiereae - Coffeeae clade</taxon>
        <taxon>Coffeeae</taxon>
        <taxon>Coffea</taxon>
    </lineage>
</organism>
<sequence>MSSSEDLWWEVRRRIDNGRKTRIWEDQWLPNNHQRKPKTLKPANRQIDKVADMIVDYRWNRPLICKMFCKEDADNILKAPISITRKEDSRFWLGNQTGEYTVQSGYKHAMERREVETRKMEREAEPSCNSINQHVWKVLWNLNINHKIKLFIWKGLREAVPIKKLIWRRAKARDRICSGCGKEMETLEHMLLNCRKVRGIWKLAPVQWDVIGNLTGNLKNWWTVVIEAR</sequence>
<evidence type="ECO:0000259" key="1">
    <source>
        <dbReference type="Pfam" id="PF13966"/>
    </source>
</evidence>
<name>A0ABM4U1H5_COFAR</name>
<gene>
    <name evidence="3" type="primary">LOC140004865</name>
</gene>
<reference evidence="3" key="1">
    <citation type="submission" date="2025-08" db="UniProtKB">
        <authorList>
            <consortium name="RefSeq"/>
        </authorList>
    </citation>
    <scope>IDENTIFICATION</scope>
    <source>
        <tissue evidence="3">Leaves</tissue>
    </source>
</reference>
<dbReference type="Pfam" id="PF13966">
    <property type="entry name" value="zf-RVT"/>
    <property type="match status" value="1"/>
</dbReference>
<dbReference type="GeneID" id="140004865"/>
<dbReference type="Proteomes" id="UP001652660">
    <property type="component" value="Chromosome 4c"/>
</dbReference>
<dbReference type="RefSeq" id="XP_071901123.1">
    <property type="nucleotide sequence ID" value="XM_072045022.1"/>
</dbReference>
<evidence type="ECO:0000313" key="3">
    <source>
        <dbReference type="RefSeq" id="XP_071901123.1"/>
    </source>
</evidence>
<evidence type="ECO:0000313" key="2">
    <source>
        <dbReference type="Proteomes" id="UP001652660"/>
    </source>
</evidence>
<protein>
    <recommendedName>
        <fullName evidence="1">Reverse transcriptase zinc-binding domain-containing protein</fullName>
    </recommendedName>
</protein>
<dbReference type="InterPro" id="IPR026960">
    <property type="entry name" value="RVT-Znf"/>
</dbReference>
<proteinExistence type="predicted"/>
<accession>A0ABM4U1H5</accession>
<feature type="domain" description="Reverse transcriptase zinc-binding" evidence="1">
    <location>
        <begin position="101"/>
        <end position="201"/>
    </location>
</feature>
<keyword evidence="2" id="KW-1185">Reference proteome</keyword>